<feature type="region of interest" description="Disordered" evidence="6">
    <location>
        <begin position="203"/>
        <end position="225"/>
    </location>
</feature>
<keyword evidence="3 7" id="KW-0812">Transmembrane</keyword>
<keyword evidence="10" id="KW-1185">Reference proteome</keyword>
<feature type="transmembrane region" description="Helical" evidence="7">
    <location>
        <begin position="21"/>
        <end position="40"/>
    </location>
</feature>
<organism evidence="9 10">
    <name type="scientific">Polymorphospora lycopeni</name>
    <dbReference type="NCBI Taxonomy" id="3140240"/>
    <lineage>
        <taxon>Bacteria</taxon>
        <taxon>Bacillati</taxon>
        <taxon>Actinomycetota</taxon>
        <taxon>Actinomycetes</taxon>
        <taxon>Micromonosporales</taxon>
        <taxon>Micromonosporaceae</taxon>
        <taxon>Polymorphospora</taxon>
    </lineage>
</organism>
<dbReference type="Pfam" id="PF07690">
    <property type="entry name" value="MFS_1"/>
    <property type="match status" value="1"/>
</dbReference>
<keyword evidence="2" id="KW-0813">Transport</keyword>
<dbReference type="PROSITE" id="PS50850">
    <property type="entry name" value="MFS"/>
    <property type="match status" value="1"/>
</dbReference>
<evidence type="ECO:0000259" key="8">
    <source>
        <dbReference type="PROSITE" id="PS50850"/>
    </source>
</evidence>
<feature type="transmembrane region" description="Helical" evidence="7">
    <location>
        <begin position="145"/>
        <end position="165"/>
    </location>
</feature>
<dbReference type="SUPFAM" id="SSF103473">
    <property type="entry name" value="MFS general substrate transporter"/>
    <property type="match status" value="1"/>
</dbReference>
<proteinExistence type="predicted"/>
<feature type="domain" description="Major facilitator superfamily (MFS) profile" evidence="8">
    <location>
        <begin position="20"/>
        <end position="225"/>
    </location>
</feature>
<comment type="subcellular location">
    <subcellularLocation>
        <location evidence="1">Cell inner membrane</location>
        <topology evidence="1">Multi-pass membrane protein</topology>
    </subcellularLocation>
</comment>
<feature type="transmembrane region" description="Helical" evidence="7">
    <location>
        <begin position="112"/>
        <end position="133"/>
    </location>
</feature>
<evidence type="ECO:0000256" key="7">
    <source>
        <dbReference type="SAM" id="Phobius"/>
    </source>
</evidence>
<evidence type="ECO:0000313" key="10">
    <source>
        <dbReference type="Proteomes" id="UP001582793"/>
    </source>
</evidence>
<evidence type="ECO:0000256" key="1">
    <source>
        <dbReference type="ARBA" id="ARBA00004429"/>
    </source>
</evidence>
<reference evidence="9 10" key="1">
    <citation type="submission" date="2024-04" db="EMBL/GenBank/DDBJ databases">
        <title>Polymorphospora sp. isolated from Baiyangdian Lake in Xiong'an New Area.</title>
        <authorList>
            <person name="Zhang X."/>
            <person name="Liu J."/>
        </authorList>
    </citation>
    <scope>NUCLEOTIDE SEQUENCE [LARGE SCALE GENOMIC DNA]</scope>
    <source>
        <strain evidence="9 10">2-325</strain>
    </source>
</reference>
<evidence type="ECO:0000313" key="9">
    <source>
        <dbReference type="EMBL" id="MFB6397434.1"/>
    </source>
</evidence>
<name>A0ABV5CZK4_9ACTN</name>
<keyword evidence="5 7" id="KW-0472">Membrane</keyword>
<evidence type="ECO:0000256" key="6">
    <source>
        <dbReference type="SAM" id="MobiDB-lite"/>
    </source>
</evidence>
<evidence type="ECO:0000256" key="2">
    <source>
        <dbReference type="ARBA" id="ARBA00022448"/>
    </source>
</evidence>
<feature type="transmembrane region" description="Helical" evidence="7">
    <location>
        <begin position="86"/>
        <end position="106"/>
    </location>
</feature>
<gene>
    <name evidence="9" type="ORF">AAFH96_30735</name>
</gene>
<keyword evidence="4 7" id="KW-1133">Transmembrane helix</keyword>
<dbReference type="InterPro" id="IPR020846">
    <property type="entry name" value="MFS_dom"/>
</dbReference>
<feature type="transmembrane region" description="Helical" evidence="7">
    <location>
        <begin position="52"/>
        <end position="74"/>
    </location>
</feature>
<evidence type="ECO:0000256" key="3">
    <source>
        <dbReference type="ARBA" id="ARBA00022692"/>
    </source>
</evidence>
<sequence>MSAPEYPAPVQPLVVRPLWSLAGPTLGALLAAGLITAPIGPWGSTIQRELGLSTATTAVTLIASYVAAMAAMAAPGYLLGRRWPTATGVSALLLLVVGSLVCSLAPGAAPMAVGRVVLGLGAGTVIGVLLAVSRQLNRWRSQAQLVLGLTLGAALLLGPVVSGVLTQTMTWRMVFLVDLPVAGLALVVTAASGIAMWVMRASQPSPQPAPAAVRPSGTRLGGPTR</sequence>
<comment type="caution">
    <text evidence="9">The sequence shown here is derived from an EMBL/GenBank/DDBJ whole genome shotgun (WGS) entry which is preliminary data.</text>
</comment>
<dbReference type="InterPro" id="IPR011701">
    <property type="entry name" value="MFS"/>
</dbReference>
<dbReference type="PANTHER" id="PTHR23501">
    <property type="entry name" value="MAJOR FACILITATOR SUPERFAMILY"/>
    <property type="match status" value="1"/>
</dbReference>
<dbReference type="PANTHER" id="PTHR23501:SF191">
    <property type="entry name" value="VACUOLAR BASIC AMINO ACID TRANSPORTER 4"/>
    <property type="match status" value="1"/>
</dbReference>
<dbReference type="InterPro" id="IPR036259">
    <property type="entry name" value="MFS_trans_sf"/>
</dbReference>
<protein>
    <submittedName>
        <fullName evidence="9">MFS transporter</fullName>
    </submittedName>
</protein>
<dbReference type="Gene3D" id="1.20.1250.20">
    <property type="entry name" value="MFS general substrate transporter like domains"/>
    <property type="match status" value="1"/>
</dbReference>
<evidence type="ECO:0000256" key="5">
    <source>
        <dbReference type="ARBA" id="ARBA00023136"/>
    </source>
</evidence>
<dbReference type="RefSeq" id="WP_375736528.1">
    <property type="nucleotide sequence ID" value="NZ_JBCGDC010000144.1"/>
</dbReference>
<feature type="transmembrane region" description="Helical" evidence="7">
    <location>
        <begin position="171"/>
        <end position="198"/>
    </location>
</feature>
<evidence type="ECO:0000256" key="4">
    <source>
        <dbReference type="ARBA" id="ARBA00022989"/>
    </source>
</evidence>
<dbReference type="Proteomes" id="UP001582793">
    <property type="component" value="Unassembled WGS sequence"/>
</dbReference>
<accession>A0ABV5CZK4</accession>
<dbReference type="EMBL" id="JBCGDC010000144">
    <property type="protein sequence ID" value="MFB6397434.1"/>
    <property type="molecule type" value="Genomic_DNA"/>
</dbReference>